<dbReference type="NCBIfam" id="TIGR00369">
    <property type="entry name" value="unchar_dom_1"/>
    <property type="match status" value="1"/>
</dbReference>
<protein>
    <submittedName>
        <fullName evidence="3">Acyl-CoA thioesterase</fullName>
    </submittedName>
</protein>
<gene>
    <name evidence="3" type="ORF">SAMN05216474_2975</name>
</gene>
<dbReference type="Proteomes" id="UP000236454">
    <property type="component" value="Unassembled WGS sequence"/>
</dbReference>
<dbReference type="PANTHER" id="PTHR42856:SF1">
    <property type="entry name" value="ACYL-COENZYME A THIOESTERASE PAAI"/>
    <property type="match status" value="1"/>
</dbReference>
<name>A0A1I7BPK6_9FLAO</name>
<evidence type="ECO:0000313" key="3">
    <source>
        <dbReference type="EMBL" id="SFT89140.1"/>
    </source>
</evidence>
<dbReference type="SUPFAM" id="SSF54637">
    <property type="entry name" value="Thioesterase/thiol ester dehydrase-isomerase"/>
    <property type="match status" value="1"/>
</dbReference>
<dbReference type="STRING" id="477690.SAMN05216474_2975"/>
<evidence type="ECO:0000313" key="4">
    <source>
        <dbReference type="Proteomes" id="UP000236454"/>
    </source>
</evidence>
<evidence type="ECO:0000259" key="2">
    <source>
        <dbReference type="Pfam" id="PF03061"/>
    </source>
</evidence>
<dbReference type="GO" id="GO:0016289">
    <property type="term" value="F:acyl-CoA hydrolase activity"/>
    <property type="evidence" value="ECO:0007669"/>
    <property type="project" value="TreeGrafter"/>
</dbReference>
<dbReference type="InterPro" id="IPR052723">
    <property type="entry name" value="Acyl-CoA_thioesterase_PaaI"/>
</dbReference>
<keyword evidence="1" id="KW-0378">Hydrolase</keyword>
<dbReference type="InterPro" id="IPR006683">
    <property type="entry name" value="Thioestr_dom"/>
</dbReference>
<dbReference type="Pfam" id="PF03061">
    <property type="entry name" value="4HBT"/>
    <property type="match status" value="1"/>
</dbReference>
<dbReference type="Gene3D" id="3.10.129.10">
    <property type="entry name" value="Hotdog Thioesterase"/>
    <property type="match status" value="1"/>
</dbReference>
<dbReference type="PANTHER" id="PTHR42856">
    <property type="entry name" value="ACYL-COENZYME A THIOESTERASE PAAI"/>
    <property type="match status" value="1"/>
</dbReference>
<dbReference type="OrthoDB" id="32575at2"/>
<dbReference type="EMBL" id="FPAS01000006">
    <property type="protein sequence ID" value="SFT89140.1"/>
    <property type="molecule type" value="Genomic_DNA"/>
</dbReference>
<keyword evidence="4" id="KW-1185">Reference proteome</keyword>
<dbReference type="RefSeq" id="WP_090252633.1">
    <property type="nucleotide sequence ID" value="NZ_FPAS01000006.1"/>
</dbReference>
<reference evidence="3 4" key="1">
    <citation type="submission" date="2016-10" db="EMBL/GenBank/DDBJ databases">
        <authorList>
            <person name="de Groot N.N."/>
        </authorList>
    </citation>
    <scope>NUCLEOTIDE SEQUENCE [LARGE SCALE GENOMIC DNA]</scope>
    <source>
        <strain evidence="3 4">CGMCC 1.7005</strain>
    </source>
</reference>
<organism evidence="3 4">
    <name type="scientific">Lishizhenia tianjinensis</name>
    <dbReference type="NCBI Taxonomy" id="477690"/>
    <lineage>
        <taxon>Bacteria</taxon>
        <taxon>Pseudomonadati</taxon>
        <taxon>Bacteroidota</taxon>
        <taxon>Flavobacteriia</taxon>
        <taxon>Flavobacteriales</taxon>
        <taxon>Crocinitomicaceae</taxon>
        <taxon>Lishizhenia</taxon>
    </lineage>
</organism>
<dbReference type="AlphaFoldDB" id="A0A1I7BPK6"/>
<dbReference type="InterPro" id="IPR029069">
    <property type="entry name" value="HotDog_dom_sf"/>
</dbReference>
<dbReference type="InterPro" id="IPR003736">
    <property type="entry name" value="PAAI_dom"/>
</dbReference>
<dbReference type="CDD" id="cd03443">
    <property type="entry name" value="PaaI_thioesterase"/>
    <property type="match status" value="1"/>
</dbReference>
<feature type="domain" description="Thioesterase" evidence="2">
    <location>
        <begin position="47"/>
        <end position="121"/>
    </location>
</feature>
<sequence>MKSPQEIVNLMMQEDAFSQLLGMQVDAIAEGSCTLELEVTKDFVNGFNIAHGGLSYALADSALAFASNAYGYQCVSIETSISHTRPCFTGDKLKAVCVEENRSKSLGIYTVKVTNQADKLVALFKGTVHISKNIW</sequence>
<proteinExistence type="predicted"/>
<accession>A0A1I7BPK6</accession>
<evidence type="ECO:0000256" key="1">
    <source>
        <dbReference type="ARBA" id="ARBA00022801"/>
    </source>
</evidence>